<protein>
    <submittedName>
        <fullName evidence="3">Uncharacterized protein</fullName>
    </submittedName>
</protein>
<proteinExistence type="predicted"/>
<dbReference type="GO" id="GO:2000035">
    <property type="term" value="P:regulation of stem cell division"/>
    <property type="evidence" value="ECO:0007669"/>
    <property type="project" value="TreeGrafter"/>
</dbReference>
<dbReference type="EMBL" id="CM004469">
    <property type="protein sequence ID" value="OCT92369.1"/>
    <property type="molecule type" value="Genomic_DNA"/>
</dbReference>
<organism evidence="3 4">
    <name type="scientific">Xenopus laevis</name>
    <name type="common">African clawed frog</name>
    <dbReference type="NCBI Taxonomy" id="8355"/>
    <lineage>
        <taxon>Eukaryota</taxon>
        <taxon>Metazoa</taxon>
        <taxon>Chordata</taxon>
        <taxon>Craniata</taxon>
        <taxon>Vertebrata</taxon>
        <taxon>Euteleostomi</taxon>
        <taxon>Amphibia</taxon>
        <taxon>Batrachia</taxon>
        <taxon>Anura</taxon>
        <taxon>Pipoidea</taxon>
        <taxon>Pipidae</taxon>
        <taxon>Xenopodinae</taxon>
        <taxon>Xenopus</taxon>
        <taxon>Xenopus</taxon>
    </lineage>
</organism>
<evidence type="ECO:0000256" key="2">
    <source>
        <dbReference type="SAM" id="Phobius"/>
    </source>
</evidence>
<evidence type="ECO:0000256" key="1">
    <source>
        <dbReference type="SAM" id="MobiDB-lite"/>
    </source>
</evidence>
<accession>A0A974DI01</accession>
<evidence type="ECO:0000313" key="4">
    <source>
        <dbReference type="Proteomes" id="UP000694892"/>
    </source>
</evidence>
<gene>
    <name evidence="3" type="ORF">XELAEV_18015428mg</name>
</gene>
<feature type="transmembrane region" description="Helical" evidence="2">
    <location>
        <begin position="17"/>
        <end position="42"/>
    </location>
</feature>
<dbReference type="PANTHER" id="PTHR15384">
    <property type="entry name" value="PROTEIN EVI2B"/>
    <property type="match status" value="1"/>
</dbReference>
<dbReference type="OMA" id="GIVLWKY"/>
<dbReference type="InterPro" id="IPR033239">
    <property type="entry name" value="EVI2B"/>
</dbReference>
<keyword evidence="2" id="KW-0472">Membrane</keyword>
<dbReference type="PANTHER" id="PTHR15384:SF0">
    <property type="entry name" value="PROTEIN EVI2B"/>
    <property type="match status" value="1"/>
</dbReference>
<sequence length="183" mass="20115">MASEQNNNSSQKRSENYIWLAPSIAGGILIFMFIAILGIVLWKYLMNSKTSEENWAGPSPLADVESSNSRFNTTEFNLGIKCMPIACINTDSAMGDKTQIFQEQSNLRNGLNKESMENESTTTKPMATGTKCITVSFTTVDERQAISYSGPANQSSTPPSDMYPVFPPQDNTDVSHLSPPIML</sequence>
<dbReference type="AlphaFoldDB" id="A0A974DI01"/>
<evidence type="ECO:0000313" key="3">
    <source>
        <dbReference type="EMBL" id="OCT92369.1"/>
    </source>
</evidence>
<feature type="compositionally biased region" description="Polar residues" evidence="1">
    <location>
        <begin position="148"/>
        <end position="159"/>
    </location>
</feature>
<dbReference type="GO" id="GO:0045660">
    <property type="term" value="P:positive regulation of neutrophil differentiation"/>
    <property type="evidence" value="ECO:0007669"/>
    <property type="project" value="TreeGrafter"/>
</dbReference>
<name>A0A974DI01_XENLA</name>
<keyword evidence="2" id="KW-0812">Transmembrane</keyword>
<dbReference type="Proteomes" id="UP000694892">
    <property type="component" value="Chromosome 2S"/>
</dbReference>
<reference evidence="4" key="1">
    <citation type="journal article" date="2016" name="Nature">
        <title>Genome evolution in the allotetraploid frog Xenopus laevis.</title>
        <authorList>
            <person name="Session A.M."/>
            <person name="Uno Y."/>
            <person name="Kwon T."/>
            <person name="Chapman J.A."/>
            <person name="Toyoda A."/>
            <person name="Takahashi S."/>
            <person name="Fukui A."/>
            <person name="Hikosaka A."/>
            <person name="Suzuki A."/>
            <person name="Kondo M."/>
            <person name="van Heeringen S.J."/>
            <person name="Quigley I."/>
            <person name="Heinz S."/>
            <person name="Ogino H."/>
            <person name="Ochi H."/>
            <person name="Hellsten U."/>
            <person name="Lyons J.B."/>
            <person name="Simakov O."/>
            <person name="Putnam N."/>
            <person name="Stites J."/>
            <person name="Kuroki Y."/>
            <person name="Tanaka T."/>
            <person name="Michiue T."/>
            <person name="Watanabe M."/>
            <person name="Bogdanovic O."/>
            <person name="Lister R."/>
            <person name="Georgiou G."/>
            <person name="Paranjpe S.S."/>
            <person name="van Kruijsbergen I."/>
            <person name="Shu S."/>
            <person name="Carlson J."/>
            <person name="Kinoshita T."/>
            <person name="Ohta Y."/>
            <person name="Mawaribuchi S."/>
            <person name="Jenkins J."/>
            <person name="Grimwood J."/>
            <person name="Schmutz J."/>
            <person name="Mitros T."/>
            <person name="Mozaffari S.V."/>
            <person name="Suzuki Y."/>
            <person name="Haramoto Y."/>
            <person name="Yamamoto T.S."/>
            <person name="Takagi C."/>
            <person name="Heald R."/>
            <person name="Miller K."/>
            <person name="Haudenschild C."/>
            <person name="Kitzman J."/>
            <person name="Nakayama T."/>
            <person name="Izutsu Y."/>
            <person name="Robert J."/>
            <person name="Fortriede J."/>
            <person name="Burns K."/>
            <person name="Lotay V."/>
            <person name="Karimi K."/>
            <person name="Yasuoka Y."/>
            <person name="Dichmann D.S."/>
            <person name="Flajnik M.F."/>
            <person name="Houston D.W."/>
            <person name="Shendure J."/>
            <person name="DuPasquier L."/>
            <person name="Vize P.D."/>
            <person name="Zorn A.M."/>
            <person name="Ito M."/>
            <person name="Marcotte E.M."/>
            <person name="Wallingford J.B."/>
            <person name="Ito Y."/>
            <person name="Asashima M."/>
            <person name="Ueno N."/>
            <person name="Matsuda Y."/>
            <person name="Veenstra G.J."/>
            <person name="Fujiyama A."/>
            <person name="Harland R.M."/>
            <person name="Taira M."/>
            <person name="Rokhsar D.S."/>
        </authorList>
    </citation>
    <scope>NUCLEOTIDE SEQUENCE [LARGE SCALE GENOMIC DNA]</scope>
    <source>
        <strain evidence="4">J</strain>
    </source>
</reference>
<feature type="region of interest" description="Disordered" evidence="1">
    <location>
        <begin position="148"/>
        <end position="183"/>
    </location>
</feature>
<keyword evidence="2" id="KW-1133">Transmembrane helix</keyword>